<dbReference type="Proteomes" id="UP000292274">
    <property type="component" value="Unassembled WGS sequence"/>
</dbReference>
<organism evidence="1 2">
    <name type="scientific">Micromonospora zingiberis</name>
    <dbReference type="NCBI Taxonomy" id="2053011"/>
    <lineage>
        <taxon>Bacteria</taxon>
        <taxon>Bacillati</taxon>
        <taxon>Actinomycetota</taxon>
        <taxon>Actinomycetes</taxon>
        <taxon>Micromonosporales</taxon>
        <taxon>Micromonosporaceae</taxon>
        <taxon>Micromonospora</taxon>
    </lineage>
</organism>
<evidence type="ECO:0000313" key="2">
    <source>
        <dbReference type="Proteomes" id="UP000292274"/>
    </source>
</evidence>
<sequence>MILIAAVAAPLVSADPVPVTPTHPSTLMPSAPVTTAARPTTVRDQLLRLADRLAAVPDDAHPGPYSYVRIWHWARASTVLARFESERWRHPDGSGVIIERRAADRPLLTRRPGGDELKVFDKAEPTRETYTPGRLPPALPEPIPTDTAELIERMGTTAPPEAGPTALLAATANINRSQYLDLHRRAAILRVLATIPTLRYDGEAADITGRPGFSVSLNAGGSTTTLTFDRVTGALLAYEEALNTAPASLFQYELYEHGRQARPAE</sequence>
<gene>
    <name evidence="1" type="ORF">E0H26_25345</name>
</gene>
<evidence type="ECO:0008006" key="3">
    <source>
        <dbReference type="Google" id="ProtNLM"/>
    </source>
</evidence>
<reference evidence="1 2" key="1">
    <citation type="submission" date="2019-02" db="EMBL/GenBank/DDBJ databases">
        <title>Jishengella sp. nov., isolated from a root of Zingiber montanum.</title>
        <authorList>
            <person name="Kuncharoen N."/>
            <person name="Kudo T."/>
            <person name="Masahiro Y."/>
            <person name="Ohkuma M."/>
            <person name="Tanasupawat S."/>
        </authorList>
    </citation>
    <scope>NUCLEOTIDE SEQUENCE [LARGE SCALE GENOMIC DNA]</scope>
    <source>
        <strain evidence="1 2">PLAI 1-1</strain>
    </source>
</reference>
<dbReference type="RefSeq" id="WP_131307981.1">
    <property type="nucleotide sequence ID" value="NZ_SJJR01000024.1"/>
</dbReference>
<accession>A0A4V2LV72</accession>
<name>A0A4V2LV72_9ACTN</name>
<proteinExistence type="predicted"/>
<evidence type="ECO:0000313" key="1">
    <source>
        <dbReference type="EMBL" id="TCB91615.1"/>
    </source>
</evidence>
<dbReference type="OrthoDB" id="3378277at2"/>
<dbReference type="AlphaFoldDB" id="A0A4V2LV72"/>
<protein>
    <recommendedName>
        <fullName evidence="3">CU044_5270 family protein</fullName>
    </recommendedName>
</protein>
<keyword evidence="2" id="KW-1185">Reference proteome</keyword>
<comment type="caution">
    <text evidence="1">The sequence shown here is derived from an EMBL/GenBank/DDBJ whole genome shotgun (WGS) entry which is preliminary data.</text>
</comment>
<dbReference type="EMBL" id="SJJR01000024">
    <property type="protein sequence ID" value="TCB91615.1"/>
    <property type="molecule type" value="Genomic_DNA"/>
</dbReference>